<dbReference type="STRING" id="1855823.MCCS_16630"/>
<evidence type="ECO:0000313" key="2">
    <source>
        <dbReference type="Proteomes" id="UP000194154"/>
    </source>
</evidence>
<evidence type="ECO:0008006" key="3">
    <source>
        <dbReference type="Google" id="ProtNLM"/>
    </source>
</evidence>
<dbReference type="InterPro" id="IPR006523">
    <property type="entry name" value="RinA"/>
</dbReference>
<dbReference type="EMBL" id="CP021059">
    <property type="protein sequence ID" value="ARQ07300.1"/>
    <property type="molecule type" value="Genomic_DNA"/>
</dbReference>
<dbReference type="RefSeq" id="WP_086042867.1">
    <property type="nucleotide sequence ID" value="NZ_CBCRZA010000015.1"/>
</dbReference>
<keyword evidence="2" id="KW-1185">Reference proteome</keyword>
<protein>
    <recommendedName>
        <fullName evidence="3">Transcriptional regulator</fullName>
    </recommendedName>
</protein>
<dbReference type="Proteomes" id="UP000194154">
    <property type="component" value="Chromosome"/>
</dbReference>
<dbReference type="OrthoDB" id="2735906at2"/>
<accession>A0A1W7ADU8</accession>
<dbReference type="AlphaFoldDB" id="A0A1W7ADU8"/>
<gene>
    <name evidence="1" type="ORF">MCCS_16630</name>
</gene>
<name>A0A1W7ADU8_9STAP</name>
<evidence type="ECO:0000313" key="1">
    <source>
        <dbReference type="EMBL" id="ARQ07300.1"/>
    </source>
</evidence>
<dbReference type="NCBIfam" id="TIGR01636">
    <property type="entry name" value="phage_rinA"/>
    <property type="match status" value="1"/>
</dbReference>
<organism evidence="1 2">
    <name type="scientific">Macrococcoides canis</name>
    <dbReference type="NCBI Taxonomy" id="1855823"/>
    <lineage>
        <taxon>Bacteria</taxon>
        <taxon>Bacillati</taxon>
        <taxon>Bacillota</taxon>
        <taxon>Bacilli</taxon>
        <taxon>Bacillales</taxon>
        <taxon>Staphylococcaceae</taxon>
        <taxon>Macrococcoides</taxon>
    </lineage>
</organism>
<sequence length="137" mass="16330">MRKSTINYLESELRDYPNYEKHIAQLRNEILNPWTPTDENIGGGRSNTNVSTVERTVTRLTTDKRLLQLDRMMNAIKRVYNESTEQQKEFMQLYYFQKQRKYTVLGIADNLCISKTVLYEYKKDVLKRLADELGMMY</sequence>
<dbReference type="KEGG" id="mcak:MCCS_16630"/>
<reference evidence="1 2" key="1">
    <citation type="journal article" date="2017" name="Int. J. Syst. Evol. Microbiol.">
        <title>Macrococcus canis sp. nov., a skin bacterium associated with infections in dogs.</title>
        <authorList>
            <person name="Gobeli Brawand S."/>
            <person name="Cotting K."/>
            <person name="Gomez-Sanz E."/>
            <person name="Collaud A."/>
            <person name="Thomann A."/>
            <person name="Brodard I."/>
            <person name="Rodriguez-Campos S."/>
            <person name="Strauss C."/>
            <person name="Perreten V."/>
        </authorList>
    </citation>
    <scope>NUCLEOTIDE SEQUENCE [LARGE SCALE GENOMIC DNA]</scope>
    <source>
        <strain evidence="1 2">KM45013</strain>
    </source>
</reference>
<dbReference type="GeneID" id="35295769"/>
<proteinExistence type="predicted"/>